<reference evidence="2" key="2">
    <citation type="submission" date="2008-08" db="EMBL/GenBank/DDBJ databases">
        <authorList>
            <consortium name="Diatom Consortium"/>
            <person name="Grigoriev I."/>
            <person name="Grimwood J."/>
            <person name="Kuo A."/>
            <person name="Otillar R.P."/>
            <person name="Salamov A."/>
            <person name="Detter J.C."/>
            <person name="Lindquist E."/>
            <person name="Shapiro H."/>
            <person name="Lucas S."/>
            <person name="Glavina del Rio T."/>
            <person name="Pitluck S."/>
            <person name="Rokhsar D."/>
            <person name="Bowler C."/>
        </authorList>
    </citation>
    <scope>GENOME REANNOTATION</scope>
    <source>
        <strain evidence="2">CCAP 1055/1</strain>
    </source>
</reference>
<dbReference type="InParanoid" id="B7G304"/>
<dbReference type="GO" id="GO:0016791">
    <property type="term" value="F:phosphatase activity"/>
    <property type="evidence" value="ECO:0007669"/>
    <property type="project" value="TreeGrafter"/>
</dbReference>
<name>B7G304_PHATC</name>
<accession>B7G304</accession>
<dbReference type="EMBL" id="CM000615">
    <property type="protein sequence ID" value="EEC46918.1"/>
    <property type="molecule type" value="Genomic_DNA"/>
</dbReference>
<proteinExistence type="predicted"/>
<evidence type="ECO:0000313" key="2">
    <source>
        <dbReference type="Proteomes" id="UP000000759"/>
    </source>
</evidence>
<dbReference type="SUPFAM" id="SSF53254">
    <property type="entry name" value="Phosphoglycerate mutase-like"/>
    <property type="match status" value="1"/>
</dbReference>
<dbReference type="InterPro" id="IPR029033">
    <property type="entry name" value="His_PPase_superfam"/>
</dbReference>
<protein>
    <recommendedName>
        <fullName evidence="3">Phosphoglycerate mutase family protein</fullName>
    </recommendedName>
</protein>
<dbReference type="RefSeq" id="XP_002181704.1">
    <property type="nucleotide sequence ID" value="XM_002181668.1"/>
</dbReference>
<gene>
    <name evidence="1" type="ORF">PHATRDRAFT_37519</name>
</gene>
<dbReference type="Gene3D" id="3.40.50.1240">
    <property type="entry name" value="Phosphoglycerate mutase-like"/>
    <property type="match status" value="1"/>
</dbReference>
<dbReference type="AlphaFoldDB" id="B7G304"/>
<dbReference type="PANTHER" id="PTHR48100:SF61">
    <property type="entry name" value="PHOSPHOGLYCERATE MUTASE"/>
    <property type="match status" value="1"/>
</dbReference>
<evidence type="ECO:0008006" key="3">
    <source>
        <dbReference type="Google" id="ProtNLM"/>
    </source>
</evidence>
<dbReference type="Proteomes" id="UP000000759">
    <property type="component" value="Chromosome 13"/>
</dbReference>
<dbReference type="InterPro" id="IPR013078">
    <property type="entry name" value="His_Pase_superF_clade-1"/>
</dbReference>
<dbReference type="HOGENOM" id="CLU_039184_4_1_1"/>
<dbReference type="PaxDb" id="2850-Phatr37519"/>
<dbReference type="GeneID" id="7202499"/>
<sequence length="309" mass="35066">MTATVVPCLGFTSPAETITSQKELHDKIMKIQRKKLRKCGAMDVKRPFVIKTQLVSPDSSGKWTGGDENATSNEEKVHTKIIHFQRHGQGYHNFIGNTWRELGKTVDIDSSDPDKNPFVHPEVLDAPLTALGRQEAIEKRSVAALMNPDLIIVSPLHRAIQTAHFSFADHRSRVPWIAHEGCREDLGFLVCNKRRPLSQTKEEFPYIDFSYVVSGEEDTLFKHEEMECLLAQADRVYDFLANFVRTRPEQEIAVVGHSAWLFNMCNAVVECNGDENLMAWFGTSEIRSMRVSFIESSSMSSKECKTCDW</sequence>
<keyword evidence="2" id="KW-1185">Reference proteome</keyword>
<dbReference type="Pfam" id="PF00300">
    <property type="entry name" value="His_Phos_1"/>
    <property type="match status" value="1"/>
</dbReference>
<dbReference type="InterPro" id="IPR050275">
    <property type="entry name" value="PGM_Phosphatase"/>
</dbReference>
<evidence type="ECO:0000313" key="1">
    <source>
        <dbReference type="EMBL" id="EEC46918.1"/>
    </source>
</evidence>
<dbReference type="eggNOG" id="KOG4754">
    <property type="taxonomic scope" value="Eukaryota"/>
</dbReference>
<reference evidence="1 2" key="1">
    <citation type="journal article" date="2008" name="Nature">
        <title>The Phaeodactylum genome reveals the evolutionary history of diatom genomes.</title>
        <authorList>
            <person name="Bowler C."/>
            <person name="Allen A.E."/>
            <person name="Badger J.H."/>
            <person name="Grimwood J."/>
            <person name="Jabbari K."/>
            <person name="Kuo A."/>
            <person name="Maheswari U."/>
            <person name="Martens C."/>
            <person name="Maumus F."/>
            <person name="Otillar R.P."/>
            <person name="Rayko E."/>
            <person name="Salamov A."/>
            <person name="Vandepoele K."/>
            <person name="Beszteri B."/>
            <person name="Gruber A."/>
            <person name="Heijde M."/>
            <person name="Katinka M."/>
            <person name="Mock T."/>
            <person name="Valentin K."/>
            <person name="Verret F."/>
            <person name="Berges J.A."/>
            <person name="Brownlee C."/>
            <person name="Cadoret J.P."/>
            <person name="Chiovitti A."/>
            <person name="Choi C.J."/>
            <person name="Coesel S."/>
            <person name="De Martino A."/>
            <person name="Detter J.C."/>
            <person name="Durkin C."/>
            <person name="Falciatore A."/>
            <person name="Fournet J."/>
            <person name="Haruta M."/>
            <person name="Huysman M.J."/>
            <person name="Jenkins B.D."/>
            <person name="Jiroutova K."/>
            <person name="Jorgensen R.E."/>
            <person name="Joubert Y."/>
            <person name="Kaplan A."/>
            <person name="Kroger N."/>
            <person name="Kroth P.G."/>
            <person name="La Roche J."/>
            <person name="Lindquist E."/>
            <person name="Lommer M."/>
            <person name="Martin-Jezequel V."/>
            <person name="Lopez P.J."/>
            <person name="Lucas S."/>
            <person name="Mangogna M."/>
            <person name="McGinnis K."/>
            <person name="Medlin L.K."/>
            <person name="Montsant A."/>
            <person name="Oudot-Le Secq M.P."/>
            <person name="Napoli C."/>
            <person name="Obornik M."/>
            <person name="Parker M.S."/>
            <person name="Petit J.L."/>
            <person name="Porcel B.M."/>
            <person name="Poulsen N."/>
            <person name="Robison M."/>
            <person name="Rychlewski L."/>
            <person name="Rynearson T.A."/>
            <person name="Schmutz J."/>
            <person name="Shapiro H."/>
            <person name="Siaut M."/>
            <person name="Stanley M."/>
            <person name="Sussman M.R."/>
            <person name="Taylor A.R."/>
            <person name="Vardi A."/>
            <person name="von Dassow P."/>
            <person name="Vyverman W."/>
            <person name="Willis A."/>
            <person name="Wyrwicz L.S."/>
            <person name="Rokhsar D.S."/>
            <person name="Weissenbach J."/>
            <person name="Armbrust E.V."/>
            <person name="Green B.R."/>
            <person name="Van de Peer Y."/>
            <person name="Grigoriev I.V."/>
        </authorList>
    </citation>
    <scope>NUCLEOTIDE SEQUENCE [LARGE SCALE GENOMIC DNA]</scope>
    <source>
        <strain evidence="1 2">CCAP 1055/1</strain>
    </source>
</reference>
<dbReference type="KEGG" id="pti:PHATRDRAFT_37519"/>
<dbReference type="OrthoDB" id="496981at2759"/>
<dbReference type="CDD" id="cd07067">
    <property type="entry name" value="HP_PGM_like"/>
    <property type="match status" value="1"/>
</dbReference>
<organism evidence="1 2">
    <name type="scientific">Phaeodactylum tricornutum (strain CCAP 1055/1)</name>
    <dbReference type="NCBI Taxonomy" id="556484"/>
    <lineage>
        <taxon>Eukaryota</taxon>
        <taxon>Sar</taxon>
        <taxon>Stramenopiles</taxon>
        <taxon>Ochrophyta</taxon>
        <taxon>Bacillariophyta</taxon>
        <taxon>Bacillariophyceae</taxon>
        <taxon>Bacillariophycidae</taxon>
        <taxon>Naviculales</taxon>
        <taxon>Phaeodactylaceae</taxon>
        <taxon>Phaeodactylum</taxon>
    </lineage>
</organism>
<dbReference type="PANTHER" id="PTHR48100">
    <property type="entry name" value="BROAD-SPECIFICITY PHOSPHATASE YOR283W-RELATED"/>
    <property type="match status" value="1"/>
</dbReference>
<dbReference type="GO" id="GO:0005737">
    <property type="term" value="C:cytoplasm"/>
    <property type="evidence" value="ECO:0007669"/>
    <property type="project" value="TreeGrafter"/>
</dbReference>